<feature type="transmembrane region" description="Helical" evidence="6">
    <location>
        <begin position="125"/>
        <end position="143"/>
    </location>
</feature>
<evidence type="ECO:0000256" key="1">
    <source>
        <dbReference type="ARBA" id="ARBA00004651"/>
    </source>
</evidence>
<sequence length="329" mass="36203">MDQQVLIVVGLGLVAFGALAFVLLQPTQRDKANKRVSALNAAKAVKRSGGANTEAQSKERRKKLAESLAALDSKTKDLKKKKRLTLTQTLEQAGLPVKPKHFYIASIVTALLFALVGLISGQKLWITGLLFVIGGLGFPRWIVNFLRKRRQKKFVDEFSNAIDVIVRGVKSGLPVNECLKIIAREAPRPVCDEFHMLTEGIRVGLSLEQALERMYERMPLQEVNFFGIVLMIQQKTGGNLAEALGNLAIVLRSRKLMEGKIKALSAEAKASAYIIGSLPFLVMGAVKVASPDYLEPLFNTRVGNFILIGAGMWMMTGIVVMKKMTQIKV</sequence>
<dbReference type="RefSeq" id="WP_274495169.1">
    <property type="nucleotide sequence ID" value="NZ_CP118166.1"/>
</dbReference>
<keyword evidence="5 6" id="KW-0472">Membrane</keyword>
<evidence type="ECO:0000256" key="2">
    <source>
        <dbReference type="ARBA" id="ARBA00022475"/>
    </source>
</evidence>
<evidence type="ECO:0000313" key="9">
    <source>
        <dbReference type="Proteomes" id="UP001214043"/>
    </source>
</evidence>
<gene>
    <name evidence="8" type="ORF">PUV54_08310</name>
</gene>
<evidence type="ECO:0000256" key="3">
    <source>
        <dbReference type="ARBA" id="ARBA00022692"/>
    </source>
</evidence>
<dbReference type="Proteomes" id="UP001214043">
    <property type="component" value="Chromosome"/>
</dbReference>
<dbReference type="KEGG" id="hfl:PUV54_08310"/>
<proteinExistence type="predicted"/>
<feature type="transmembrane region" description="Helical" evidence="6">
    <location>
        <begin position="270"/>
        <end position="290"/>
    </location>
</feature>
<name>A0AAE9ZE53_9PROT</name>
<keyword evidence="2" id="KW-1003">Cell membrane</keyword>
<feature type="transmembrane region" description="Helical" evidence="6">
    <location>
        <begin position="102"/>
        <end position="119"/>
    </location>
</feature>
<dbReference type="InterPro" id="IPR042094">
    <property type="entry name" value="T2SS_GspF_sf"/>
</dbReference>
<dbReference type="InterPro" id="IPR018076">
    <property type="entry name" value="T2SS_GspF_dom"/>
</dbReference>
<organism evidence="8 9">
    <name type="scientific">Hyphococcus flavus</name>
    <dbReference type="NCBI Taxonomy" id="1866326"/>
    <lineage>
        <taxon>Bacteria</taxon>
        <taxon>Pseudomonadati</taxon>
        <taxon>Pseudomonadota</taxon>
        <taxon>Alphaproteobacteria</taxon>
        <taxon>Parvularculales</taxon>
        <taxon>Parvularculaceae</taxon>
        <taxon>Hyphococcus</taxon>
    </lineage>
</organism>
<evidence type="ECO:0000259" key="7">
    <source>
        <dbReference type="Pfam" id="PF00482"/>
    </source>
</evidence>
<feature type="transmembrane region" description="Helical" evidence="6">
    <location>
        <begin position="302"/>
        <end position="321"/>
    </location>
</feature>
<dbReference type="PANTHER" id="PTHR35007:SF1">
    <property type="entry name" value="PILUS ASSEMBLY PROTEIN"/>
    <property type="match status" value="1"/>
</dbReference>
<dbReference type="Gene3D" id="1.20.81.30">
    <property type="entry name" value="Type II secretion system (T2SS), domain F"/>
    <property type="match status" value="1"/>
</dbReference>
<dbReference type="Pfam" id="PF00482">
    <property type="entry name" value="T2SSF"/>
    <property type="match status" value="1"/>
</dbReference>
<accession>A0AAE9ZE53</accession>
<keyword evidence="4 6" id="KW-1133">Transmembrane helix</keyword>
<evidence type="ECO:0000256" key="4">
    <source>
        <dbReference type="ARBA" id="ARBA00022989"/>
    </source>
</evidence>
<dbReference type="EMBL" id="CP118166">
    <property type="protein sequence ID" value="WDI33199.1"/>
    <property type="molecule type" value="Genomic_DNA"/>
</dbReference>
<keyword evidence="3 6" id="KW-0812">Transmembrane</keyword>
<evidence type="ECO:0000313" key="8">
    <source>
        <dbReference type="EMBL" id="WDI33199.1"/>
    </source>
</evidence>
<evidence type="ECO:0000256" key="5">
    <source>
        <dbReference type="ARBA" id="ARBA00023136"/>
    </source>
</evidence>
<reference evidence="8" key="1">
    <citation type="submission" date="2023-02" db="EMBL/GenBank/DDBJ databases">
        <title>Genome sequence of Hyphococcus flavus.</title>
        <authorList>
            <person name="Rong J.-C."/>
            <person name="Zhao Q."/>
            <person name="Yi M."/>
            <person name="Wu J.-Y."/>
        </authorList>
    </citation>
    <scope>NUCLEOTIDE SEQUENCE</scope>
    <source>
        <strain evidence="8">MCCC 1K03223</strain>
    </source>
</reference>
<keyword evidence="9" id="KW-1185">Reference proteome</keyword>
<protein>
    <submittedName>
        <fullName evidence="8">Type II secretion system F family protein</fullName>
    </submittedName>
</protein>
<dbReference type="AlphaFoldDB" id="A0AAE9ZE53"/>
<dbReference type="PANTHER" id="PTHR35007">
    <property type="entry name" value="INTEGRAL MEMBRANE PROTEIN-RELATED"/>
    <property type="match status" value="1"/>
</dbReference>
<evidence type="ECO:0000256" key="6">
    <source>
        <dbReference type="SAM" id="Phobius"/>
    </source>
</evidence>
<comment type="subcellular location">
    <subcellularLocation>
        <location evidence="1">Cell membrane</location>
        <topology evidence="1">Multi-pass membrane protein</topology>
    </subcellularLocation>
</comment>
<feature type="transmembrane region" description="Helical" evidence="6">
    <location>
        <begin position="6"/>
        <end position="24"/>
    </location>
</feature>
<feature type="domain" description="Type II secretion system protein GspF" evidence="7">
    <location>
        <begin position="162"/>
        <end position="285"/>
    </location>
</feature>
<dbReference type="GO" id="GO:0005886">
    <property type="term" value="C:plasma membrane"/>
    <property type="evidence" value="ECO:0007669"/>
    <property type="project" value="UniProtKB-SubCell"/>
</dbReference>